<dbReference type="InterPro" id="IPR014436">
    <property type="entry name" value="Extradiol_dOase_DODA"/>
</dbReference>
<reference evidence="7 8" key="1">
    <citation type="submission" date="2014-11" db="EMBL/GenBank/DDBJ databases">
        <title>Genome of a novel goose pathogen.</title>
        <authorList>
            <person name="Hansen C.M."/>
            <person name="Hueffer K."/>
            <person name="Choi S.C."/>
        </authorList>
    </citation>
    <scope>NUCLEOTIDE SEQUENCE [LARGE SCALE GENOMIC DNA]</scope>
    <source>
        <strain evidence="7 8">KH1503</strain>
    </source>
</reference>
<evidence type="ECO:0000256" key="1">
    <source>
        <dbReference type="ARBA" id="ARBA00001947"/>
    </source>
</evidence>
<comment type="similarity">
    <text evidence="2">Belongs to the DODA-type extradiol aromatic ring-opening dioxygenase family.</text>
</comment>
<dbReference type="OrthoDB" id="9790889at2"/>
<dbReference type="STRING" id="1470200.PL75_00650"/>
<comment type="cofactor">
    <cofactor evidence="1">
        <name>Zn(2+)</name>
        <dbReference type="ChEBI" id="CHEBI:29105"/>
    </cofactor>
</comment>
<dbReference type="Proteomes" id="UP000036027">
    <property type="component" value="Unassembled WGS sequence"/>
</dbReference>
<organism evidence="7 8">
    <name type="scientific">Neisseria arctica</name>
    <dbReference type="NCBI Taxonomy" id="1470200"/>
    <lineage>
        <taxon>Bacteria</taxon>
        <taxon>Pseudomonadati</taxon>
        <taxon>Pseudomonadota</taxon>
        <taxon>Betaproteobacteria</taxon>
        <taxon>Neisseriales</taxon>
        <taxon>Neisseriaceae</taxon>
        <taxon>Neisseria</taxon>
    </lineage>
</organism>
<name>A0A0J0YUV7_9NEIS</name>
<dbReference type="RefSeq" id="WP_047759973.1">
    <property type="nucleotide sequence ID" value="NZ_CP091510.1"/>
</dbReference>
<dbReference type="PIRSF" id="PIRSF006157">
    <property type="entry name" value="Doxgns_DODA"/>
    <property type="match status" value="1"/>
</dbReference>
<keyword evidence="5" id="KW-0560">Oxidoreductase</keyword>
<dbReference type="PATRIC" id="fig|1470200.3.peg.153"/>
<dbReference type="Gene3D" id="3.40.830.10">
    <property type="entry name" value="LigB-like"/>
    <property type="match status" value="1"/>
</dbReference>
<dbReference type="GO" id="GO:0008198">
    <property type="term" value="F:ferrous iron binding"/>
    <property type="evidence" value="ECO:0007669"/>
    <property type="project" value="InterPro"/>
</dbReference>
<proteinExistence type="inferred from homology"/>
<comment type="caution">
    <text evidence="7">The sequence shown here is derived from an EMBL/GenBank/DDBJ whole genome shotgun (WGS) entry which is preliminary data.</text>
</comment>
<keyword evidence="4" id="KW-0862">Zinc</keyword>
<protein>
    <recommendedName>
        <fullName evidence="6">Extradiol ring-cleavage dioxygenase class III enzyme subunit B domain-containing protein</fullName>
    </recommendedName>
</protein>
<feature type="domain" description="Extradiol ring-cleavage dioxygenase class III enzyme subunit B" evidence="6">
    <location>
        <begin position="35"/>
        <end position="209"/>
    </location>
</feature>
<gene>
    <name evidence="7" type="ORF">PL75_00650</name>
</gene>
<dbReference type="NCBIfam" id="NF007914">
    <property type="entry name" value="PRK10628.1"/>
    <property type="match status" value="1"/>
</dbReference>
<dbReference type="GO" id="GO:0016702">
    <property type="term" value="F:oxidoreductase activity, acting on single donors with incorporation of molecular oxygen, incorporation of two atoms of oxygen"/>
    <property type="evidence" value="ECO:0007669"/>
    <property type="project" value="UniProtKB-ARBA"/>
</dbReference>
<evidence type="ECO:0000313" key="8">
    <source>
        <dbReference type="Proteomes" id="UP000036027"/>
    </source>
</evidence>
<evidence type="ECO:0000256" key="4">
    <source>
        <dbReference type="ARBA" id="ARBA00022833"/>
    </source>
</evidence>
<sequence>MKLPAIFFGHGSPMNALQENAYSASWARVGQGLRRHYGGGIRAVLAVSAHWCTEGLAVTASERPHTVHDFGGFPRALFDVRYPAPGSPELASEVAVLLGTERVRADFGQGLDHGVWSVLRHVFPEADVPVVQLGLDMNLDARGHFELGQRLAVLRERSVLIIASGNIVHNLRMMDWRESETADEPYPWAESVRKQVNGWLENHDVAALVDENAYSGDFALAVPTPEHFWPLLYIAAVRQAGEDLVFFNDEIIGKSLSMTSVLIGGGLSQFV</sequence>
<dbReference type="AlphaFoldDB" id="A0A0J0YUV7"/>
<dbReference type="CDD" id="cd07363">
    <property type="entry name" value="45_DOPA_Dioxygenase"/>
    <property type="match status" value="1"/>
</dbReference>
<dbReference type="SUPFAM" id="SSF53213">
    <property type="entry name" value="LigB-like"/>
    <property type="match status" value="1"/>
</dbReference>
<evidence type="ECO:0000259" key="6">
    <source>
        <dbReference type="Pfam" id="PF02900"/>
    </source>
</evidence>
<accession>A0A0J0YUV7</accession>
<evidence type="ECO:0000256" key="3">
    <source>
        <dbReference type="ARBA" id="ARBA00022723"/>
    </source>
</evidence>
<evidence type="ECO:0000256" key="2">
    <source>
        <dbReference type="ARBA" id="ARBA00007581"/>
    </source>
</evidence>
<dbReference type="PANTHER" id="PTHR30096:SF0">
    <property type="entry name" value="4,5-DOPA DIOXYGENASE EXTRADIOL-LIKE PROTEIN"/>
    <property type="match status" value="1"/>
</dbReference>
<dbReference type="InterPro" id="IPR004183">
    <property type="entry name" value="Xdiol_dOase_suB"/>
</dbReference>
<evidence type="ECO:0000256" key="5">
    <source>
        <dbReference type="ARBA" id="ARBA00023002"/>
    </source>
</evidence>
<dbReference type="PANTHER" id="PTHR30096">
    <property type="entry name" value="4,5-DOPA DIOXYGENASE EXTRADIOL-LIKE PROTEIN"/>
    <property type="match status" value="1"/>
</dbReference>
<keyword evidence="3" id="KW-0479">Metal-binding</keyword>
<keyword evidence="8" id="KW-1185">Reference proteome</keyword>
<dbReference type="EMBL" id="JTDO01000001">
    <property type="protein sequence ID" value="KLT73880.1"/>
    <property type="molecule type" value="Genomic_DNA"/>
</dbReference>
<dbReference type="GO" id="GO:0008270">
    <property type="term" value="F:zinc ion binding"/>
    <property type="evidence" value="ECO:0007669"/>
    <property type="project" value="InterPro"/>
</dbReference>
<evidence type="ECO:0000313" key="7">
    <source>
        <dbReference type="EMBL" id="KLT73880.1"/>
    </source>
</evidence>
<dbReference type="Pfam" id="PF02900">
    <property type="entry name" value="LigB"/>
    <property type="match status" value="1"/>
</dbReference>